<evidence type="ECO:0000313" key="2">
    <source>
        <dbReference type="EMBL" id="KAB8212741.1"/>
    </source>
</evidence>
<sequence>MVGQVLTKQKSEEPMNPSSDSPESPDKARDSRAQKDHEASGTRTDTKSHGAHINERTHKGDTEHLHEGKENDVQIEEWKAKYNLLRQEFEGQSQRPAEEVRQHDSNSQQQRPTYGYNLQQHDIQIRKLN</sequence>
<dbReference type="Proteomes" id="UP000326799">
    <property type="component" value="Unassembled WGS sequence"/>
</dbReference>
<accession>A0A5N6E5A8</accession>
<feature type="compositionally biased region" description="Basic and acidic residues" evidence="1">
    <location>
        <begin position="24"/>
        <end position="72"/>
    </location>
</feature>
<feature type="compositionally biased region" description="Polar residues" evidence="1">
    <location>
        <begin position="105"/>
        <end position="122"/>
    </location>
</feature>
<evidence type="ECO:0000256" key="1">
    <source>
        <dbReference type="SAM" id="MobiDB-lite"/>
    </source>
</evidence>
<name>A0A5N6E5A8_9EURO</name>
<reference evidence="2 3" key="1">
    <citation type="submission" date="2019-04" db="EMBL/GenBank/DDBJ databases">
        <title>Fungal friends and foes A comparative genomics study of 23 Aspergillus species from section Flavi.</title>
        <authorList>
            <consortium name="DOE Joint Genome Institute"/>
            <person name="Kjaerbolling I."/>
            <person name="Vesth T.C."/>
            <person name="Frisvad J.C."/>
            <person name="Nybo J.L."/>
            <person name="Theobald S."/>
            <person name="Kildgaard S."/>
            <person name="Petersen T.I."/>
            <person name="Kuo A."/>
            <person name="Sato A."/>
            <person name="Lyhne E.K."/>
            <person name="Kogle M.E."/>
            <person name="Wiebenga A."/>
            <person name="Kun R.S."/>
            <person name="Lubbers R.J."/>
            <person name="Makela M.R."/>
            <person name="Barry K."/>
            <person name="Chovatia M."/>
            <person name="Clum A."/>
            <person name="Daum C."/>
            <person name="Haridas S."/>
            <person name="He G."/>
            <person name="LaButti K."/>
            <person name="Lipzen A."/>
            <person name="Mondo S."/>
            <person name="Pangilinan J."/>
            <person name="Riley R."/>
            <person name="Salamov A."/>
            <person name="Simmons B.A."/>
            <person name="Magnuson J.K."/>
            <person name="Henrissat B."/>
            <person name="Mortensen U.H."/>
            <person name="Larsen T.O."/>
            <person name="De vries R.P."/>
            <person name="Grigoriev I.V."/>
            <person name="Machida M."/>
            <person name="Baker S.E."/>
            <person name="Andersen M.R."/>
        </authorList>
    </citation>
    <scope>NUCLEOTIDE SEQUENCE [LARGE SCALE GENOMIC DNA]</scope>
    <source>
        <strain evidence="2 3">CBS 126849</strain>
    </source>
</reference>
<feature type="region of interest" description="Disordered" evidence="1">
    <location>
        <begin position="89"/>
        <end position="129"/>
    </location>
</feature>
<dbReference type="AlphaFoldDB" id="A0A5N6E5A8"/>
<feature type="region of interest" description="Disordered" evidence="1">
    <location>
        <begin position="1"/>
        <end position="72"/>
    </location>
</feature>
<dbReference type="EMBL" id="ML733937">
    <property type="protein sequence ID" value="KAB8212741.1"/>
    <property type="molecule type" value="Genomic_DNA"/>
</dbReference>
<protein>
    <submittedName>
        <fullName evidence="2">Uncharacterized protein</fullName>
    </submittedName>
</protein>
<organism evidence="2 3">
    <name type="scientific">Aspergillus novoparasiticus</name>
    <dbReference type="NCBI Taxonomy" id="986946"/>
    <lineage>
        <taxon>Eukaryota</taxon>
        <taxon>Fungi</taxon>
        <taxon>Dikarya</taxon>
        <taxon>Ascomycota</taxon>
        <taxon>Pezizomycotina</taxon>
        <taxon>Eurotiomycetes</taxon>
        <taxon>Eurotiomycetidae</taxon>
        <taxon>Eurotiales</taxon>
        <taxon>Aspergillaceae</taxon>
        <taxon>Aspergillus</taxon>
        <taxon>Aspergillus subgen. Circumdati</taxon>
    </lineage>
</organism>
<evidence type="ECO:0000313" key="3">
    <source>
        <dbReference type="Proteomes" id="UP000326799"/>
    </source>
</evidence>
<gene>
    <name evidence="2" type="ORF">BDV33DRAFT_210929</name>
</gene>
<proteinExistence type="predicted"/>
<keyword evidence="3" id="KW-1185">Reference proteome</keyword>